<evidence type="ECO:0008006" key="6">
    <source>
        <dbReference type="Google" id="ProtNLM"/>
    </source>
</evidence>
<feature type="repeat" description="ANK" evidence="3">
    <location>
        <begin position="148"/>
        <end position="180"/>
    </location>
</feature>
<dbReference type="InterPro" id="IPR036770">
    <property type="entry name" value="Ankyrin_rpt-contain_sf"/>
</dbReference>
<protein>
    <recommendedName>
        <fullName evidence="6">Ankyrin repeat protein</fullName>
    </recommendedName>
</protein>
<evidence type="ECO:0000256" key="1">
    <source>
        <dbReference type="ARBA" id="ARBA00022737"/>
    </source>
</evidence>
<dbReference type="Proteomes" id="UP001627154">
    <property type="component" value="Unassembled WGS sequence"/>
</dbReference>
<dbReference type="AlphaFoldDB" id="A0ABD2X4P1"/>
<dbReference type="EMBL" id="JBJJXI010000054">
    <property type="protein sequence ID" value="KAL3399918.1"/>
    <property type="molecule type" value="Genomic_DNA"/>
</dbReference>
<dbReference type="SMART" id="SM00248">
    <property type="entry name" value="ANK"/>
    <property type="match status" value="5"/>
</dbReference>
<keyword evidence="1" id="KW-0677">Repeat</keyword>
<keyword evidence="2 3" id="KW-0040">ANK repeat</keyword>
<sequence>MDYEHLETEYGQVNLLIFKSLRKKVNLEIKEERQEFIYRIYPLINDWKGKYPDLGSIFRPEELDWLLSDSIDLKYLGPNKIQGGQFIELVTRSGYKDKPNIDTNGKPLLQRTTALLHAAKIIISNNTELVSCLFKIYDRYDANYIDERGLTHFHIACRHDFDDIVKKFLEHGLDPNIPVTDEVNTSLNLTIIHERKKCFELLLRNGANPNHADHEGLTPLHRLCDKDISHDWMELFFQINDDIQRTVLVDARDNKGDTPMHTALYDEEIEKFKFLLKRRADPNIANEEGLTPLHIICSRKIDDDLGRYS</sequence>
<accession>A0ABD2X4P1</accession>
<name>A0ABD2X4P1_9HYME</name>
<reference evidence="4 5" key="1">
    <citation type="journal article" date="2024" name="bioRxiv">
        <title>A reference genome for Trichogramma kaykai: A tiny desert-dwelling parasitoid wasp with competing sex-ratio distorters.</title>
        <authorList>
            <person name="Culotta J."/>
            <person name="Lindsey A.R."/>
        </authorList>
    </citation>
    <scope>NUCLEOTIDE SEQUENCE [LARGE SCALE GENOMIC DNA]</scope>
    <source>
        <strain evidence="4 5">KSX58</strain>
    </source>
</reference>
<gene>
    <name evidence="4" type="ORF">TKK_006549</name>
</gene>
<organism evidence="4 5">
    <name type="scientific">Trichogramma kaykai</name>
    <dbReference type="NCBI Taxonomy" id="54128"/>
    <lineage>
        <taxon>Eukaryota</taxon>
        <taxon>Metazoa</taxon>
        <taxon>Ecdysozoa</taxon>
        <taxon>Arthropoda</taxon>
        <taxon>Hexapoda</taxon>
        <taxon>Insecta</taxon>
        <taxon>Pterygota</taxon>
        <taxon>Neoptera</taxon>
        <taxon>Endopterygota</taxon>
        <taxon>Hymenoptera</taxon>
        <taxon>Apocrita</taxon>
        <taxon>Proctotrupomorpha</taxon>
        <taxon>Chalcidoidea</taxon>
        <taxon>Trichogrammatidae</taxon>
        <taxon>Trichogramma</taxon>
    </lineage>
</organism>
<proteinExistence type="predicted"/>
<dbReference type="InterPro" id="IPR002110">
    <property type="entry name" value="Ankyrin_rpt"/>
</dbReference>
<evidence type="ECO:0000256" key="3">
    <source>
        <dbReference type="PROSITE-ProRule" id="PRU00023"/>
    </source>
</evidence>
<dbReference type="Gene3D" id="1.25.40.20">
    <property type="entry name" value="Ankyrin repeat-containing domain"/>
    <property type="match status" value="2"/>
</dbReference>
<evidence type="ECO:0000256" key="2">
    <source>
        <dbReference type="ARBA" id="ARBA00023043"/>
    </source>
</evidence>
<dbReference type="PANTHER" id="PTHR24134:SF9">
    <property type="entry name" value="ANKYRIN REPEAT AND SOCS BOX PROTEIN 8"/>
    <property type="match status" value="1"/>
</dbReference>
<dbReference type="PANTHER" id="PTHR24134">
    <property type="entry name" value="ANKYRIN REPEAT-CONTAINING PROTEIN DDB_G0279043"/>
    <property type="match status" value="1"/>
</dbReference>
<keyword evidence="5" id="KW-1185">Reference proteome</keyword>
<dbReference type="PROSITE" id="PS50297">
    <property type="entry name" value="ANK_REP_REGION"/>
    <property type="match status" value="1"/>
</dbReference>
<dbReference type="Pfam" id="PF12796">
    <property type="entry name" value="Ank_2"/>
    <property type="match status" value="2"/>
</dbReference>
<feature type="repeat" description="ANK" evidence="3">
    <location>
        <begin position="255"/>
        <end position="287"/>
    </location>
</feature>
<evidence type="ECO:0000313" key="4">
    <source>
        <dbReference type="EMBL" id="KAL3399918.1"/>
    </source>
</evidence>
<dbReference type="PROSITE" id="PS50088">
    <property type="entry name" value="ANK_REPEAT"/>
    <property type="match status" value="2"/>
</dbReference>
<evidence type="ECO:0000313" key="5">
    <source>
        <dbReference type="Proteomes" id="UP001627154"/>
    </source>
</evidence>
<comment type="caution">
    <text evidence="4">The sequence shown here is derived from an EMBL/GenBank/DDBJ whole genome shotgun (WGS) entry which is preliminary data.</text>
</comment>
<dbReference type="SUPFAM" id="SSF48403">
    <property type="entry name" value="Ankyrin repeat"/>
    <property type="match status" value="1"/>
</dbReference>